<keyword evidence="2" id="KW-1185">Reference proteome</keyword>
<dbReference type="EMBL" id="CM042009">
    <property type="protein sequence ID" value="KAI3790489.1"/>
    <property type="molecule type" value="Genomic_DNA"/>
</dbReference>
<protein>
    <submittedName>
        <fullName evidence="1">Uncharacterized protein</fullName>
    </submittedName>
</protein>
<sequence length="125" mass="13572">MDSIFRLLVIPLMAVTTNGDTTNGCNSTGNRCFVFAVEEEVGRTAGRIREGTVVVGSLTVLLWDKLEGILGLSDIDNIDSQSMYKEIGDGVKLWKKADVMISPYHQDRAASHTASGEIMATHAEI</sequence>
<evidence type="ECO:0000313" key="1">
    <source>
        <dbReference type="EMBL" id="KAI3790489.1"/>
    </source>
</evidence>
<organism evidence="1 2">
    <name type="scientific">Cichorium intybus</name>
    <name type="common">Chicory</name>
    <dbReference type="NCBI Taxonomy" id="13427"/>
    <lineage>
        <taxon>Eukaryota</taxon>
        <taxon>Viridiplantae</taxon>
        <taxon>Streptophyta</taxon>
        <taxon>Embryophyta</taxon>
        <taxon>Tracheophyta</taxon>
        <taxon>Spermatophyta</taxon>
        <taxon>Magnoliopsida</taxon>
        <taxon>eudicotyledons</taxon>
        <taxon>Gunneridae</taxon>
        <taxon>Pentapetalae</taxon>
        <taxon>asterids</taxon>
        <taxon>campanulids</taxon>
        <taxon>Asterales</taxon>
        <taxon>Asteraceae</taxon>
        <taxon>Cichorioideae</taxon>
        <taxon>Cichorieae</taxon>
        <taxon>Cichoriinae</taxon>
        <taxon>Cichorium</taxon>
    </lineage>
</organism>
<reference evidence="2" key="1">
    <citation type="journal article" date="2022" name="Mol. Ecol. Resour.">
        <title>The genomes of chicory, endive, great burdock and yacon provide insights into Asteraceae palaeo-polyploidization history and plant inulin production.</title>
        <authorList>
            <person name="Fan W."/>
            <person name="Wang S."/>
            <person name="Wang H."/>
            <person name="Wang A."/>
            <person name="Jiang F."/>
            <person name="Liu H."/>
            <person name="Zhao H."/>
            <person name="Xu D."/>
            <person name="Zhang Y."/>
        </authorList>
    </citation>
    <scope>NUCLEOTIDE SEQUENCE [LARGE SCALE GENOMIC DNA]</scope>
    <source>
        <strain evidence="2">cv. Punajuju</strain>
    </source>
</reference>
<name>A0ACB9H467_CICIN</name>
<accession>A0ACB9H467</accession>
<dbReference type="Proteomes" id="UP001055811">
    <property type="component" value="Linkage Group LG01"/>
</dbReference>
<evidence type="ECO:0000313" key="2">
    <source>
        <dbReference type="Proteomes" id="UP001055811"/>
    </source>
</evidence>
<reference evidence="1 2" key="2">
    <citation type="journal article" date="2022" name="Mol. Ecol. Resour.">
        <title>The genomes of chicory, endive, great burdock and yacon provide insights into Asteraceae paleo-polyploidization history and plant inulin production.</title>
        <authorList>
            <person name="Fan W."/>
            <person name="Wang S."/>
            <person name="Wang H."/>
            <person name="Wang A."/>
            <person name="Jiang F."/>
            <person name="Liu H."/>
            <person name="Zhao H."/>
            <person name="Xu D."/>
            <person name="Zhang Y."/>
        </authorList>
    </citation>
    <scope>NUCLEOTIDE SEQUENCE [LARGE SCALE GENOMIC DNA]</scope>
    <source>
        <strain evidence="2">cv. Punajuju</strain>
        <tissue evidence="1">Leaves</tissue>
    </source>
</reference>
<proteinExistence type="predicted"/>
<gene>
    <name evidence="1" type="ORF">L2E82_03565</name>
</gene>
<comment type="caution">
    <text evidence="1">The sequence shown here is derived from an EMBL/GenBank/DDBJ whole genome shotgun (WGS) entry which is preliminary data.</text>
</comment>